<dbReference type="Proteomes" id="UP000007752">
    <property type="component" value="Chromosome 8"/>
</dbReference>
<reference evidence="1" key="1">
    <citation type="journal article" date="2005" name="PLoS Biol.">
        <title>The genomes of Oryza sativa: a history of duplications.</title>
        <authorList>
            <person name="Yu J."/>
            <person name="Wang J."/>
            <person name="Lin W."/>
            <person name="Li S."/>
            <person name="Li H."/>
            <person name="Zhou J."/>
            <person name="Ni P."/>
            <person name="Dong W."/>
            <person name="Hu S."/>
            <person name="Zeng C."/>
            <person name="Zhang J."/>
            <person name="Zhang Y."/>
            <person name="Li R."/>
            <person name="Xu Z."/>
            <person name="Li S."/>
            <person name="Li X."/>
            <person name="Zheng H."/>
            <person name="Cong L."/>
            <person name="Lin L."/>
            <person name="Yin J."/>
            <person name="Geng J."/>
            <person name="Li G."/>
            <person name="Shi J."/>
            <person name="Liu J."/>
            <person name="Lv H."/>
            <person name="Li J."/>
            <person name="Wang J."/>
            <person name="Deng Y."/>
            <person name="Ran L."/>
            <person name="Shi X."/>
            <person name="Wang X."/>
            <person name="Wu Q."/>
            <person name="Li C."/>
            <person name="Ren X."/>
            <person name="Wang J."/>
            <person name="Wang X."/>
            <person name="Li D."/>
            <person name="Liu D."/>
            <person name="Zhang X."/>
            <person name="Ji Z."/>
            <person name="Zhao W."/>
            <person name="Sun Y."/>
            <person name="Zhang Z."/>
            <person name="Bao J."/>
            <person name="Han Y."/>
            <person name="Dong L."/>
            <person name="Ji J."/>
            <person name="Chen P."/>
            <person name="Wu S."/>
            <person name="Liu J."/>
            <person name="Xiao Y."/>
            <person name="Bu D."/>
            <person name="Tan J."/>
            <person name="Yang L."/>
            <person name="Ye C."/>
            <person name="Zhang J."/>
            <person name="Xu J."/>
            <person name="Zhou Y."/>
            <person name="Yu Y."/>
            <person name="Zhang B."/>
            <person name="Zhuang S."/>
            <person name="Wei H."/>
            <person name="Liu B."/>
            <person name="Lei M."/>
            <person name="Yu H."/>
            <person name="Li Y."/>
            <person name="Xu H."/>
            <person name="Wei S."/>
            <person name="He X."/>
            <person name="Fang L."/>
            <person name="Zhang Z."/>
            <person name="Zhang Y."/>
            <person name="Huang X."/>
            <person name="Su Z."/>
            <person name="Tong W."/>
            <person name="Li J."/>
            <person name="Tong Z."/>
            <person name="Li S."/>
            <person name="Ye J."/>
            <person name="Wang L."/>
            <person name="Fang L."/>
            <person name="Lei T."/>
            <person name="Chen C."/>
            <person name="Chen H."/>
            <person name="Xu Z."/>
            <person name="Li H."/>
            <person name="Huang H."/>
            <person name="Zhang F."/>
            <person name="Xu H."/>
            <person name="Li N."/>
            <person name="Zhao C."/>
            <person name="Li S."/>
            <person name="Dong L."/>
            <person name="Huang Y."/>
            <person name="Li L."/>
            <person name="Xi Y."/>
            <person name="Qi Q."/>
            <person name="Li W."/>
            <person name="Zhang B."/>
            <person name="Hu W."/>
            <person name="Zhang Y."/>
            <person name="Tian X."/>
            <person name="Jiao Y."/>
            <person name="Liang X."/>
            <person name="Jin J."/>
            <person name="Gao L."/>
            <person name="Zheng W."/>
            <person name="Hao B."/>
            <person name="Liu S."/>
            <person name="Wang W."/>
            <person name="Yuan L."/>
            <person name="Cao M."/>
            <person name="McDermott J."/>
            <person name="Samudrala R."/>
            <person name="Wang J."/>
            <person name="Wong G.K."/>
            <person name="Yang H."/>
        </authorList>
    </citation>
    <scope>NUCLEOTIDE SEQUENCE [LARGE SCALE GENOMIC DNA]</scope>
</reference>
<proteinExistence type="predicted"/>
<dbReference type="AlphaFoldDB" id="B9G046"/>
<gene>
    <name evidence="1" type="ORF">OsJ_26773</name>
</gene>
<organism evidence="1">
    <name type="scientific">Oryza sativa subsp. japonica</name>
    <name type="common">Rice</name>
    <dbReference type="NCBI Taxonomy" id="39947"/>
    <lineage>
        <taxon>Eukaryota</taxon>
        <taxon>Viridiplantae</taxon>
        <taxon>Streptophyta</taxon>
        <taxon>Embryophyta</taxon>
        <taxon>Tracheophyta</taxon>
        <taxon>Spermatophyta</taxon>
        <taxon>Magnoliopsida</taxon>
        <taxon>Liliopsida</taxon>
        <taxon>Poales</taxon>
        <taxon>Poaceae</taxon>
        <taxon>BOP clade</taxon>
        <taxon>Oryzoideae</taxon>
        <taxon>Oryzeae</taxon>
        <taxon>Oryzinae</taxon>
        <taxon>Oryza</taxon>
        <taxon>Oryza sativa</taxon>
    </lineage>
</organism>
<sequence length="72" mass="8317">MAPTRRILGVSPPYGLACNLTRQHGLASSPTYHHRLLRGHRWRLVQDINYKLQEAQRYRFEAPSLVIYGLGD</sequence>
<evidence type="ECO:0000313" key="1">
    <source>
        <dbReference type="EMBL" id="EEE68413.1"/>
    </source>
</evidence>
<reference evidence="1" key="2">
    <citation type="submission" date="2008-12" db="EMBL/GenBank/DDBJ databases">
        <title>Improved gene annotation of the rice (Oryza sativa) genomes.</title>
        <authorList>
            <person name="Wang J."/>
            <person name="Li R."/>
            <person name="Fan W."/>
            <person name="Huang Q."/>
            <person name="Zhang J."/>
            <person name="Zhou Y."/>
            <person name="Hu Y."/>
            <person name="Zi S."/>
            <person name="Li J."/>
            <person name="Ni P."/>
            <person name="Zheng H."/>
            <person name="Zhang Y."/>
            <person name="Zhao M."/>
            <person name="Hao Q."/>
            <person name="McDermott J."/>
            <person name="Samudrala R."/>
            <person name="Kristiansen K."/>
            <person name="Wong G.K.-S."/>
        </authorList>
    </citation>
    <scope>NUCLEOTIDE SEQUENCE</scope>
</reference>
<name>B9G046_ORYSJ</name>
<accession>B9G046</accession>
<dbReference type="EMBL" id="CM000145">
    <property type="protein sequence ID" value="EEE68413.1"/>
    <property type="molecule type" value="Genomic_DNA"/>
</dbReference>
<protein>
    <submittedName>
        <fullName evidence="1">Uncharacterized protein</fullName>
    </submittedName>
</protein>